<sequence>MTNPELLASEYLALWNDPDATSRDQRLANAWTPGARYADPIMASEGWEGISTMIAGVRAQLPGHTFTLRGEPDGHGSFARFSWTLSGEDGRLIATGTDIIRTTQDGQIEEVIGFLDKEFV</sequence>
<dbReference type="AlphaFoldDB" id="A0AA92H7D7"/>
<gene>
    <name evidence="2" type="ORF">DC430_21525</name>
</gene>
<dbReference type="InterPro" id="IPR032710">
    <property type="entry name" value="NTF2-like_dom_sf"/>
</dbReference>
<reference evidence="2 3" key="1">
    <citation type="submission" date="2018-04" db="EMBL/GenBank/DDBJ databases">
        <authorList>
            <person name="Hagen T."/>
        </authorList>
    </citation>
    <scope>NUCLEOTIDE SEQUENCE [LARGE SCALE GENOMIC DNA]</scope>
    <source>
        <strain evidence="2 3">TPD7009</strain>
    </source>
</reference>
<dbReference type="Proteomes" id="UP000244335">
    <property type="component" value="Unassembled WGS sequence"/>
</dbReference>
<evidence type="ECO:0000259" key="1">
    <source>
        <dbReference type="Pfam" id="PF12680"/>
    </source>
</evidence>
<evidence type="ECO:0000313" key="3">
    <source>
        <dbReference type="Proteomes" id="UP000244335"/>
    </source>
</evidence>
<dbReference type="Gene3D" id="3.10.450.50">
    <property type="match status" value="1"/>
</dbReference>
<dbReference type="InterPro" id="IPR037401">
    <property type="entry name" value="SnoaL-like"/>
</dbReference>
<protein>
    <submittedName>
        <fullName evidence="2">Polyketide cyclase</fullName>
    </submittedName>
</protein>
<comment type="caution">
    <text evidence="2">The sequence shown here is derived from an EMBL/GenBank/DDBJ whole genome shotgun (WGS) entry which is preliminary data.</text>
</comment>
<organism evidence="2 3">
    <name type="scientific">Rhizobium rhizogenes</name>
    <name type="common">Agrobacterium rhizogenes</name>
    <dbReference type="NCBI Taxonomy" id="359"/>
    <lineage>
        <taxon>Bacteria</taxon>
        <taxon>Pseudomonadati</taxon>
        <taxon>Pseudomonadota</taxon>
        <taxon>Alphaproteobacteria</taxon>
        <taxon>Hyphomicrobiales</taxon>
        <taxon>Rhizobiaceae</taxon>
        <taxon>Rhizobium/Agrobacterium group</taxon>
        <taxon>Rhizobium</taxon>
    </lineage>
</organism>
<accession>A0AA92H7D7</accession>
<name>A0AA92H7D7_RHIRH</name>
<dbReference type="Pfam" id="PF12680">
    <property type="entry name" value="SnoaL_2"/>
    <property type="match status" value="1"/>
</dbReference>
<proteinExistence type="predicted"/>
<evidence type="ECO:0000313" key="2">
    <source>
        <dbReference type="EMBL" id="PVE50457.1"/>
    </source>
</evidence>
<dbReference type="RefSeq" id="WP_111846535.1">
    <property type="nucleotide sequence ID" value="NZ_QDFR01000011.1"/>
</dbReference>
<feature type="domain" description="SnoaL-like" evidence="1">
    <location>
        <begin position="10"/>
        <end position="110"/>
    </location>
</feature>
<dbReference type="EMBL" id="QDFR01000011">
    <property type="protein sequence ID" value="PVE50457.1"/>
    <property type="molecule type" value="Genomic_DNA"/>
</dbReference>
<dbReference type="SUPFAM" id="SSF54427">
    <property type="entry name" value="NTF2-like"/>
    <property type="match status" value="1"/>
</dbReference>